<feature type="compositionally biased region" description="Basic residues" evidence="1">
    <location>
        <begin position="805"/>
        <end position="818"/>
    </location>
</feature>
<feature type="compositionally biased region" description="Basic and acidic residues" evidence="1">
    <location>
        <begin position="715"/>
        <end position="728"/>
    </location>
</feature>
<keyword evidence="4" id="KW-1185">Reference proteome</keyword>
<feature type="compositionally biased region" description="Low complexity" evidence="1">
    <location>
        <begin position="93"/>
        <end position="108"/>
    </location>
</feature>
<feature type="region of interest" description="Disordered" evidence="1">
    <location>
        <begin position="70"/>
        <end position="110"/>
    </location>
</feature>
<evidence type="ECO:0000313" key="3">
    <source>
        <dbReference type="EMBL" id="CAD7283936.1"/>
    </source>
</evidence>
<feature type="region of interest" description="Disordered" evidence="1">
    <location>
        <begin position="171"/>
        <end position="199"/>
    </location>
</feature>
<evidence type="ECO:0000313" key="4">
    <source>
        <dbReference type="Proteomes" id="UP000678499"/>
    </source>
</evidence>
<dbReference type="EMBL" id="OA888518">
    <property type="protein sequence ID" value="CAD7283936.1"/>
    <property type="molecule type" value="Genomic_DNA"/>
</dbReference>
<feature type="region of interest" description="Disordered" evidence="1">
    <location>
        <begin position="702"/>
        <end position="818"/>
    </location>
</feature>
<name>A0A7R9GKN0_9CRUS</name>
<feature type="compositionally biased region" description="Polar residues" evidence="1">
    <location>
        <begin position="395"/>
        <end position="408"/>
    </location>
</feature>
<evidence type="ECO:0000256" key="1">
    <source>
        <dbReference type="SAM" id="MobiDB-lite"/>
    </source>
</evidence>
<reference evidence="3" key="1">
    <citation type="submission" date="2020-11" db="EMBL/GenBank/DDBJ databases">
        <authorList>
            <person name="Tran Van P."/>
        </authorList>
    </citation>
    <scope>NUCLEOTIDE SEQUENCE</scope>
</reference>
<feature type="non-terminal residue" evidence="3">
    <location>
        <position position="1"/>
    </location>
</feature>
<feature type="compositionally biased region" description="Polar residues" evidence="1">
    <location>
        <begin position="743"/>
        <end position="760"/>
    </location>
</feature>
<feature type="compositionally biased region" description="Basic residues" evidence="1">
    <location>
        <begin position="763"/>
        <end position="778"/>
    </location>
</feature>
<organism evidence="3">
    <name type="scientific">Notodromas monacha</name>
    <dbReference type="NCBI Taxonomy" id="399045"/>
    <lineage>
        <taxon>Eukaryota</taxon>
        <taxon>Metazoa</taxon>
        <taxon>Ecdysozoa</taxon>
        <taxon>Arthropoda</taxon>
        <taxon>Crustacea</taxon>
        <taxon>Oligostraca</taxon>
        <taxon>Ostracoda</taxon>
        <taxon>Podocopa</taxon>
        <taxon>Podocopida</taxon>
        <taxon>Cypridocopina</taxon>
        <taxon>Cypridoidea</taxon>
        <taxon>Cyprididae</taxon>
        <taxon>Notodromas</taxon>
    </lineage>
</organism>
<feature type="region of interest" description="Disordered" evidence="1">
    <location>
        <begin position="577"/>
        <end position="600"/>
    </location>
</feature>
<sequence length="818" mass="90071">MSTVTEHSSTLESLLDSIYVPVCFAAFAAFAAIWITIFQIPGKGVRAEKLSEENSISQGTMDDISGLQDTISQSQKHPKHRSSRAHRSRKPRSGTPTTTTTNSISTSPKASKNCILNKPYCPIGDVRQSSTDAFEAAGTGASEDHVYYNSDVEPIMLAVAAVDEAVKLSTTAGARTSSGSLRDRAAGSPPEADSSTSRSISRLLSKPVLRSKFSAVPLLGTKAEEKGRFGSWTKLEPVEQSGGIIARRSRHGSDSGSSIIGASYQSGSSSRNRVTFKLDEEQTAVQDFIEDLAKVEHPRRMSETSIKLDNTQAKVSWGYKQKTSKKLDDSRDDENTFSLKREGKAFTSRIEEKEISITPRAAPGSKAVQTEITIPDEYSTPSVGQEFPREERNKTQPLDISRRSQSGSEAEEGGLLHAEAAAPILQLFKTTKKPIIIERLHAPYPLGSLLMYPCPEEGLVFRSNCMYENSHILPLESKVPDEPRDDAVMIKPFTASNTREEETTDNFEKEGDNHKFRSMTAEDQVLNEHEDVLEEGKISTDNNNKSPLLLVQHCVSQIHQGQDQIAATTALIDHDPATAEDREDGEHEKSDALRRSRRHKKEDRGCHSVKLVCASCPCAGQQQSCNTTTGHVGDFMQPFCQTQGFPCVEKMADVTNSFHCQLEASRFTLPTPDGFETAQNNILAIVPRDSIEYISEDFKKFEETRSCEPQQDQSQGKDENLEKKEEPRSSFQQFLPLPGEVTPTGSLTTIETSVTPSVGNQKPARKVKIVKKIAKPVKSKPEGNNAEATRKPTDEIPTTPPASPKSRKFKKIVKVVKQ</sequence>
<feature type="region of interest" description="Disordered" evidence="1">
    <location>
        <begin position="378"/>
        <end position="412"/>
    </location>
</feature>
<feature type="compositionally biased region" description="Basic residues" evidence="1">
    <location>
        <begin position="76"/>
        <end position="92"/>
    </location>
</feature>
<dbReference type="EMBL" id="CAJPEX010006481">
    <property type="protein sequence ID" value="CAG0924088.1"/>
    <property type="molecule type" value="Genomic_DNA"/>
</dbReference>
<feature type="transmembrane region" description="Helical" evidence="2">
    <location>
        <begin position="18"/>
        <end position="40"/>
    </location>
</feature>
<keyword evidence="2" id="KW-0812">Transmembrane</keyword>
<feature type="compositionally biased region" description="Basic and acidic residues" evidence="1">
    <location>
        <begin position="577"/>
        <end position="594"/>
    </location>
</feature>
<dbReference type="Proteomes" id="UP000678499">
    <property type="component" value="Unassembled WGS sequence"/>
</dbReference>
<keyword evidence="2" id="KW-1133">Transmembrane helix</keyword>
<gene>
    <name evidence="3" type="ORF">NMOB1V02_LOCUS11544</name>
</gene>
<protein>
    <submittedName>
        <fullName evidence="3">Uncharacterized protein</fullName>
    </submittedName>
</protein>
<evidence type="ECO:0000256" key="2">
    <source>
        <dbReference type="SAM" id="Phobius"/>
    </source>
</evidence>
<accession>A0A7R9GKN0</accession>
<dbReference type="AlphaFoldDB" id="A0A7R9GKN0"/>
<keyword evidence="2" id="KW-0472">Membrane</keyword>
<proteinExistence type="predicted"/>
<feature type="compositionally biased region" description="Low complexity" evidence="1">
    <location>
        <begin position="171"/>
        <end position="180"/>
    </location>
</feature>